<dbReference type="RefSeq" id="WP_260190013.1">
    <property type="nucleotide sequence ID" value="NZ_JAFFZE010000006.1"/>
</dbReference>
<evidence type="ECO:0000313" key="1">
    <source>
        <dbReference type="EMBL" id="MCT2582673.1"/>
    </source>
</evidence>
<proteinExistence type="predicted"/>
<evidence type="ECO:0008006" key="3">
    <source>
        <dbReference type="Google" id="ProtNLM"/>
    </source>
</evidence>
<dbReference type="EMBL" id="JAFFZE010000006">
    <property type="protein sequence ID" value="MCT2582673.1"/>
    <property type="molecule type" value="Genomic_DNA"/>
</dbReference>
<keyword evidence="2" id="KW-1185">Reference proteome</keyword>
<reference evidence="1 2" key="1">
    <citation type="submission" date="2021-02" db="EMBL/GenBank/DDBJ databases">
        <title>Actinophytocola xerophila sp. nov., isolated from soil of cotton cropping field.</title>
        <authorList>
            <person name="Huang R."/>
            <person name="Chen X."/>
            <person name="Ge X."/>
            <person name="Liu W."/>
        </authorList>
    </citation>
    <scope>NUCLEOTIDE SEQUENCE [LARGE SCALE GENOMIC DNA]</scope>
    <source>
        <strain evidence="1 2">S1-96</strain>
    </source>
</reference>
<protein>
    <recommendedName>
        <fullName evidence="3">CopG family transcriptional regulator</fullName>
    </recommendedName>
</protein>
<gene>
    <name evidence="1" type="ORF">JT362_06000</name>
</gene>
<name>A0ABT2J476_9PSEU</name>
<sequence>MAKRTTVTLSDQDEQTVRTFADPERPEAAVLAEAAEKLGISITPGASEATVIRALIAAGAATLREQALERGYQQVADMYDEVHDADEAAERRRRYAERVDRVMPG</sequence>
<accession>A0ABT2J476</accession>
<dbReference type="Proteomes" id="UP001156441">
    <property type="component" value="Unassembled WGS sequence"/>
</dbReference>
<comment type="caution">
    <text evidence="1">The sequence shown here is derived from an EMBL/GenBank/DDBJ whole genome shotgun (WGS) entry which is preliminary data.</text>
</comment>
<evidence type="ECO:0000313" key="2">
    <source>
        <dbReference type="Proteomes" id="UP001156441"/>
    </source>
</evidence>
<organism evidence="1 2">
    <name type="scientific">Actinophytocola gossypii</name>
    <dbReference type="NCBI Taxonomy" id="2812003"/>
    <lineage>
        <taxon>Bacteria</taxon>
        <taxon>Bacillati</taxon>
        <taxon>Actinomycetota</taxon>
        <taxon>Actinomycetes</taxon>
        <taxon>Pseudonocardiales</taxon>
        <taxon>Pseudonocardiaceae</taxon>
    </lineage>
</organism>